<sequence length="138" mass="15672">MYTALLNNERARFSLETFSPYSSMMSLYSSVGNRGKVDEILREMKGNNVKLDSLTVNNVLRVYAAESDVRSMKKLMAGCETIATLQVFTALDMAKAYLRRSLLTLDVRVQTMLVSGFHKRGMMKQVDILMKDGKEQKM</sequence>
<proteinExistence type="inferred from homology"/>
<evidence type="ECO:0000256" key="1">
    <source>
        <dbReference type="ARBA" id="ARBA00007626"/>
    </source>
</evidence>
<gene>
    <name evidence="3" type="ORF">BOLC8T50380H</name>
</gene>
<dbReference type="InterPro" id="IPR002885">
    <property type="entry name" value="PPR_rpt"/>
</dbReference>
<dbReference type="PANTHER" id="PTHR45717">
    <property type="entry name" value="OS12G0527900 PROTEIN"/>
    <property type="match status" value="1"/>
</dbReference>
<dbReference type="PANTHER" id="PTHR45717:SF46">
    <property type="entry name" value="PENTATRICOPEPTIDE REPEAT-CONTAINING PROTEIN"/>
    <property type="match status" value="1"/>
</dbReference>
<protein>
    <recommendedName>
        <fullName evidence="4">Pentacotripeptide-repeat region of PRORP domain-containing protein</fullName>
    </recommendedName>
</protein>
<evidence type="ECO:0000256" key="2">
    <source>
        <dbReference type="ARBA" id="ARBA00022737"/>
    </source>
</evidence>
<reference evidence="3" key="1">
    <citation type="submission" date="2018-11" db="EMBL/GenBank/DDBJ databases">
        <authorList>
            <consortium name="Genoscope - CEA"/>
            <person name="William W."/>
        </authorList>
    </citation>
    <scope>NUCLEOTIDE SEQUENCE</scope>
</reference>
<dbReference type="GO" id="GO:0003729">
    <property type="term" value="F:mRNA binding"/>
    <property type="evidence" value="ECO:0007669"/>
    <property type="project" value="UniProtKB-ARBA"/>
</dbReference>
<dbReference type="GO" id="GO:0005739">
    <property type="term" value="C:mitochondrion"/>
    <property type="evidence" value="ECO:0007669"/>
    <property type="project" value="TreeGrafter"/>
</dbReference>
<dbReference type="Gene3D" id="1.25.40.10">
    <property type="entry name" value="Tetratricopeptide repeat domain"/>
    <property type="match status" value="1"/>
</dbReference>
<name>A0A3P6GBB6_BRAOL</name>
<keyword evidence="2" id="KW-0677">Repeat</keyword>
<evidence type="ECO:0008006" key="4">
    <source>
        <dbReference type="Google" id="ProtNLM"/>
    </source>
</evidence>
<dbReference type="NCBIfam" id="TIGR00756">
    <property type="entry name" value="PPR"/>
    <property type="match status" value="1"/>
</dbReference>
<dbReference type="AlphaFoldDB" id="A0A3P6GBB6"/>
<accession>A0A3P6GBB6</accession>
<dbReference type="EMBL" id="LR031879">
    <property type="protein sequence ID" value="VDD57151.1"/>
    <property type="molecule type" value="Genomic_DNA"/>
</dbReference>
<evidence type="ECO:0000313" key="3">
    <source>
        <dbReference type="EMBL" id="VDD57151.1"/>
    </source>
</evidence>
<comment type="similarity">
    <text evidence="1">Belongs to the PPR family. P subfamily.</text>
</comment>
<dbReference type="InterPro" id="IPR011990">
    <property type="entry name" value="TPR-like_helical_dom_sf"/>
</dbReference>
<organism evidence="3">
    <name type="scientific">Brassica oleracea</name>
    <name type="common">Wild cabbage</name>
    <dbReference type="NCBI Taxonomy" id="3712"/>
    <lineage>
        <taxon>Eukaryota</taxon>
        <taxon>Viridiplantae</taxon>
        <taxon>Streptophyta</taxon>
        <taxon>Embryophyta</taxon>
        <taxon>Tracheophyta</taxon>
        <taxon>Spermatophyta</taxon>
        <taxon>Magnoliopsida</taxon>
        <taxon>eudicotyledons</taxon>
        <taxon>Gunneridae</taxon>
        <taxon>Pentapetalae</taxon>
        <taxon>rosids</taxon>
        <taxon>malvids</taxon>
        <taxon>Brassicales</taxon>
        <taxon>Brassicaceae</taxon>
        <taxon>Brassiceae</taxon>
        <taxon>Brassica</taxon>
    </lineage>
</organism>